<dbReference type="PANTHER" id="PTHR21385">
    <property type="entry name" value="ZINC FINGER PROTEIN-RELATED"/>
    <property type="match status" value="1"/>
</dbReference>
<protein>
    <recommendedName>
        <fullName evidence="4">C2H2-type domain-containing protein</fullName>
    </recommendedName>
</protein>
<keyword evidence="3" id="KW-1133">Transmembrane helix</keyword>
<name>A0A7S0AAX7_9DINO</name>
<accession>A0A7S0AAX7</accession>
<evidence type="ECO:0000256" key="3">
    <source>
        <dbReference type="SAM" id="Phobius"/>
    </source>
</evidence>
<reference evidence="5" key="1">
    <citation type="submission" date="2021-01" db="EMBL/GenBank/DDBJ databases">
        <authorList>
            <person name="Corre E."/>
            <person name="Pelletier E."/>
            <person name="Niang G."/>
            <person name="Scheremetjew M."/>
            <person name="Finn R."/>
            <person name="Kale V."/>
            <person name="Holt S."/>
            <person name="Cochrane G."/>
            <person name="Meng A."/>
            <person name="Brown T."/>
            <person name="Cohen L."/>
        </authorList>
    </citation>
    <scope>NUCLEOTIDE SEQUENCE</scope>
    <source>
        <strain evidence="5">Pbaha01</strain>
    </source>
</reference>
<gene>
    <name evidence="5" type="ORF">PBAH0796_LOCUS13166</name>
</gene>
<dbReference type="GO" id="GO:0008270">
    <property type="term" value="F:zinc ion binding"/>
    <property type="evidence" value="ECO:0007669"/>
    <property type="project" value="UniProtKB-KW"/>
</dbReference>
<keyword evidence="3" id="KW-0812">Transmembrane</keyword>
<dbReference type="AlphaFoldDB" id="A0A7S0AAX7"/>
<keyword evidence="1" id="KW-0479">Metal-binding</keyword>
<evidence type="ECO:0000256" key="1">
    <source>
        <dbReference type="PROSITE-ProRule" id="PRU00042"/>
    </source>
</evidence>
<feature type="transmembrane region" description="Helical" evidence="3">
    <location>
        <begin position="250"/>
        <end position="272"/>
    </location>
</feature>
<organism evidence="5">
    <name type="scientific">Pyrodinium bahamense</name>
    <dbReference type="NCBI Taxonomy" id="73915"/>
    <lineage>
        <taxon>Eukaryota</taxon>
        <taxon>Sar</taxon>
        <taxon>Alveolata</taxon>
        <taxon>Dinophyceae</taxon>
        <taxon>Gonyaulacales</taxon>
        <taxon>Pyrocystaceae</taxon>
        <taxon>Pyrodinium</taxon>
    </lineage>
</organism>
<evidence type="ECO:0000313" key="5">
    <source>
        <dbReference type="EMBL" id="CAD8357799.1"/>
    </source>
</evidence>
<sequence>MGALRVPKAASGPPTPGRAMRLPGIRRACPPPRLSLLCSGVVALLAAPVAAPPPRGGAETRPRTEPTHPCSRSVARSVRKQLEKEILRPAARAGLESWPQSCPLDPARDLYAQHEQQKHRKRGGSSLWTCGICGKAFRSEHYLDLHLERKHMNSTPAGGVCLADYCEIFEVCHGDHRFRRRSREDQLACNSTHLAKVRQRCDDALARCFPLSDEAARKLHAQFSRQWCQVLNCTIREERRKEHYSDPMPVVVLLILIILICFIVFSIVVCCVDYSDDILQFLVDSRIASTDFVRKLVRARERTRESIGMAGTKCI</sequence>
<dbReference type="PANTHER" id="PTHR21385:SF0">
    <property type="entry name" value="RE51073P"/>
    <property type="match status" value="1"/>
</dbReference>
<feature type="domain" description="C2H2-type" evidence="4">
    <location>
        <begin position="128"/>
        <end position="156"/>
    </location>
</feature>
<dbReference type="InterPro" id="IPR013087">
    <property type="entry name" value="Znf_C2H2_type"/>
</dbReference>
<feature type="region of interest" description="Disordered" evidence="2">
    <location>
        <begin position="1"/>
        <end position="23"/>
    </location>
</feature>
<keyword evidence="1" id="KW-0862">Zinc</keyword>
<keyword evidence="3" id="KW-0472">Membrane</keyword>
<dbReference type="EMBL" id="HBEG01021753">
    <property type="protein sequence ID" value="CAD8357799.1"/>
    <property type="molecule type" value="Transcribed_RNA"/>
</dbReference>
<feature type="region of interest" description="Disordered" evidence="2">
    <location>
        <begin position="50"/>
        <end position="75"/>
    </location>
</feature>
<dbReference type="PROSITE" id="PS00028">
    <property type="entry name" value="ZINC_FINGER_C2H2_1"/>
    <property type="match status" value="1"/>
</dbReference>
<proteinExistence type="predicted"/>
<evidence type="ECO:0000259" key="4">
    <source>
        <dbReference type="PROSITE" id="PS50157"/>
    </source>
</evidence>
<evidence type="ECO:0000256" key="2">
    <source>
        <dbReference type="SAM" id="MobiDB-lite"/>
    </source>
</evidence>
<dbReference type="PROSITE" id="PS50157">
    <property type="entry name" value="ZINC_FINGER_C2H2_2"/>
    <property type="match status" value="1"/>
</dbReference>
<dbReference type="Gene3D" id="3.30.160.60">
    <property type="entry name" value="Classic Zinc Finger"/>
    <property type="match status" value="1"/>
</dbReference>
<keyword evidence="1" id="KW-0863">Zinc-finger</keyword>